<feature type="compositionally biased region" description="Basic residues" evidence="1">
    <location>
        <begin position="40"/>
        <end position="51"/>
    </location>
</feature>
<dbReference type="InterPro" id="IPR035892">
    <property type="entry name" value="C2_domain_sf"/>
</dbReference>
<evidence type="ECO:0000313" key="3">
    <source>
        <dbReference type="Proteomes" id="UP000019132"/>
    </source>
</evidence>
<evidence type="ECO:0000256" key="1">
    <source>
        <dbReference type="SAM" id="MobiDB-lite"/>
    </source>
</evidence>
<dbReference type="HOGENOM" id="CLU_675247_0_0_1"/>
<dbReference type="InParanoid" id="K3WU92"/>
<reference evidence="3" key="2">
    <citation type="submission" date="2010-04" db="EMBL/GenBank/DDBJ databases">
        <authorList>
            <person name="Buell R."/>
            <person name="Hamilton J."/>
            <person name="Hostetler J."/>
        </authorList>
    </citation>
    <scope>NUCLEOTIDE SEQUENCE [LARGE SCALE GENOMIC DNA]</scope>
    <source>
        <strain evidence="3">DAOM:BR144</strain>
    </source>
</reference>
<reference evidence="3" key="1">
    <citation type="journal article" date="2010" name="Genome Biol.">
        <title>Genome sequence of the necrotrophic plant pathogen Pythium ultimum reveals original pathogenicity mechanisms and effector repertoire.</title>
        <authorList>
            <person name="Levesque C.A."/>
            <person name="Brouwer H."/>
            <person name="Cano L."/>
            <person name="Hamilton J.P."/>
            <person name="Holt C."/>
            <person name="Huitema E."/>
            <person name="Raffaele S."/>
            <person name="Robideau G.P."/>
            <person name="Thines M."/>
            <person name="Win J."/>
            <person name="Zerillo M.M."/>
            <person name="Beakes G.W."/>
            <person name="Boore J.L."/>
            <person name="Busam D."/>
            <person name="Dumas B."/>
            <person name="Ferriera S."/>
            <person name="Fuerstenberg S.I."/>
            <person name="Gachon C.M."/>
            <person name="Gaulin E."/>
            <person name="Govers F."/>
            <person name="Grenville-Briggs L."/>
            <person name="Horner N."/>
            <person name="Hostetler J."/>
            <person name="Jiang R.H."/>
            <person name="Johnson J."/>
            <person name="Krajaejun T."/>
            <person name="Lin H."/>
            <person name="Meijer H.J."/>
            <person name="Moore B."/>
            <person name="Morris P."/>
            <person name="Phuntmart V."/>
            <person name="Puiu D."/>
            <person name="Shetty J."/>
            <person name="Stajich J.E."/>
            <person name="Tripathy S."/>
            <person name="Wawra S."/>
            <person name="van West P."/>
            <person name="Whitty B.R."/>
            <person name="Coutinho P.M."/>
            <person name="Henrissat B."/>
            <person name="Martin F."/>
            <person name="Thomas P.D."/>
            <person name="Tyler B.M."/>
            <person name="De Vries R.P."/>
            <person name="Kamoun S."/>
            <person name="Yandell M."/>
            <person name="Tisserat N."/>
            <person name="Buell C.R."/>
        </authorList>
    </citation>
    <scope>NUCLEOTIDE SEQUENCE</scope>
    <source>
        <strain evidence="3">DAOM:BR144</strain>
    </source>
</reference>
<accession>K3WU92</accession>
<feature type="compositionally biased region" description="Low complexity" evidence="1">
    <location>
        <begin position="140"/>
        <end position="150"/>
    </location>
</feature>
<sequence length="477" mass="52995">MYPVSSIAPLSSGGREEGSEGDDAAAAAAARGKEKERMRAAHSRTRRRIHRQPFEGHDSRFCEESRTMAAVVTTTVAAAKTPVDVPPQLDFAARRKAKHTAVAAEPEAEPELMDAELEMPGTPPFNPDAATLWEKEEASNSRSNNTSPSTKVSELSDEADLSSDRMQERHDAANCIQRASRGFLAKRCLANRLSAVGRPVELRITQVQNLEMLCDFRDVNSIYCNVRVLKRPFGPFMFQFSTSKSTNVNLPTWTDTFFVPMLSSRCDLVVTLVGVTVTNKQRFLGQAIAQLEPGWEKIPKMSAPLAKWKFPVEESLLGLHRFVTGMVNLEIAPVSSRLSCKAGQFLMAPPISSRPSGVFSSFWTRKVTISTPSPQTPNNPASASPARKSVVTRWGVLTDTSFHLFDNSSAKLLISFDLAKIQLIQSNPDSRKSDPNRLFPVKIYSQGTLYVFYVSTYAQQQAWEYKIDLHRRKLLIP</sequence>
<evidence type="ECO:0000313" key="2">
    <source>
        <dbReference type="EnsemblProtists" id="PYU1_T008539"/>
    </source>
</evidence>
<feature type="region of interest" description="Disordered" evidence="1">
    <location>
        <begin position="135"/>
        <end position="166"/>
    </location>
</feature>
<dbReference type="AlphaFoldDB" id="K3WU92"/>
<dbReference type="eggNOG" id="ENOG502RJQY">
    <property type="taxonomic scope" value="Eukaryota"/>
</dbReference>
<reference evidence="2" key="3">
    <citation type="submission" date="2015-02" db="UniProtKB">
        <authorList>
            <consortium name="EnsemblProtists"/>
        </authorList>
    </citation>
    <scope>IDENTIFICATION</scope>
    <source>
        <strain evidence="2">DAOM BR144</strain>
    </source>
</reference>
<evidence type="ECO:0008006" key="4">
    <source>
        <dbReference type="Google" id="ProtNLM"/>
    </source>
</evidence>
<organism evidence="2 3">
    <name type="scientific">Globisporangium ultimum (strain ATCC 200006 / CBS 805.95 / DAOM BR144)</name>
    <name type="common">Pythium ultimum</name>
    <dbReference type="NCBI Taxonomy" id="431595"/>
    <lineage>
        <taxon>Eukaryota</taxon>
        <taxon>Sar</taxon>
        <taxon>Stramenopiles</taxon>
        <taxon>Oomycota</taxon>
        <taxon>Peronosporomycetes</taxon>
        <taxon>Pythiales</taxon>
        <taxon>Pythiaceae</taxon>
        <taxon>Globisporangium</taxon>
    </lineage>
</organism>
<dbReference type="VEuPathDB" id="FungiDB:PYU1_G008523"/>
<dbReference type="SUPFAM" id="SSF49562">
    <property type="entry name" value="C2 domain (Calcium/lipid-binding domain, CaLB)"/>
    <property type="match status" value="1"/>
</dbReference>
<protein>
    <recommendedName>
        <fullName evidence="4">PH domain-containing protein</fullName>
    </recommendedName>
</protein>
<feature type="region of interest" description="Disordered" evidence="1">
    <location>
        <begin position="1"/>
        <end position="60"/>
    </location>
</feature>
<dbReference type="EMBL" id="GL376613">
    <property type="status" value="NOT_ANNOTATED_CDS"/>
    <property type="molecule type" value="Genomic_DNA"/>
</dbReference>
<dbReference type="Proteomes" id="UP000019132">
    <property type="component" value="Unassembled WGS sequence"/>
</dbReference>
<dbReference type="PROSITE" id="PS50096">
    <property type="entry name" value="IQ"/>
    <property type="match status" value="1"/>
</dbReference>
<keyword evidence="3" id="KW-1185">Reference proteome</keyword>
<dbReference type="SUPFAM" id="SSF50729">
    <property type="entry name" value="PH domain-like"/>
    <property type="match status" value="1"/>
</dbReference>
<name>K3WU92_GLOUD</name>
<dbReference type="EnsemblProtists" id="PYU1_T008539">
    <property type="protein sequence ID" value="PYU1_T008539"/>
    <property type="gene ID" value="PYU1_G008523"/>
</dbReference>
<dbReference type="OMA" id="WINRIDG"/>
<proteinExistence type="predicted"/>